<protein>
    <submittedName>
        <fullName evidence="1">Uncharacterized protein</fullName>
    </submittedName>
</protein>
<keyword evidence="2" id="KW-1185">Reference proteome</keyword>
<gene>
    <name evidence="1" type="ORF">PAESOLCIP111_02075</name>
</gene>
<dbReference type="RefSeq" id="WP_218091866.1">
    <property type="nucleotide sequence ID" value="NZ_CAJVAS010000007.1"/>
</dbReference>
<name>A0A916K0P5_9BACL</name>
<comment type="caution">
    <text evidence="1">The sequence shown here is derived from an EMBL/GenBank/DDBJ whole genome shotgun (WGS) entry which is preliminary data.</text>
</comment>
<reference evidence="1" key="1">
    <citation type="submission" date="2021-06" db="EMBL/GenBank/DDBJ databases">
        <authorList>
            <person name="Criscuolo A."/>
        </authorList>
    </citation>
    <scope>NUCLEOTIDE SEQUENCE</scope>
    <source>
        <strain evidence="1">CIP111600</strain>
    </source>
</reference>
<dbReference type="AlphaFoldDB" id="A0A916K0P5"/>
<accession>A0A916K0P5</accession>
<dbReference type="Proteomes" id="UP000693672">
    <property type="component" value="Unassembled WGS sequence"/>
</dbReference>
<dbReference type="EMBL" id="CAJVAS010000007">
    <property type="protein sequence ID" value="CAG7618025.1"/>
    <property type="molecule type" value="Genomic_DNA"/>
</dbReference>
<sequence length="61" mass="7305">MRFVTKTRLDYLRSLIESIGSGPKEREALHLLESIARDIEENYAEIERPIRLDRRSFNEDR</sequence>
<evidence type="ECO:0000313" key="2">
    <source>
        <dbReference type="Proteomes" id="UP000693672"/>
    </source>
</evidence>
<organism evidence="1 2">
    <name type="scientific">Paenibacillus solanacearum</name>
    <dbReference type="NCBI Taxonomy" id="2048548"/>
    <lineage>
        <taxon>Bacteria</taxon>
        <taxon>Bacillati</taxon>
        <taxon>Bacillota</taxon>
        <taxon>Bacilli</taxon>
        <taxon>Bacillales</taxon>
        <taxon>Paenibacillaceae</taxon>
        <taxon>Paenibacillus</taxon>
    </lineage>
</organism>
<evidence type="ECO:0000313" key="1">
    <source>
        <dbReference type="EMBL" id="CAG7618025.1"/>
    </source>
</evidence>
<proteinExistence type="predicted"/>